<dbReference type="AlphaFoldDB" id="A0A1G7EZ65"/>
<dbReference type="RefSeq" id="WP_091226271.1">
    <property type="nucleotide sequence ID" value="NZ_FNBG01000001.1"/>
</dbReference>
<keyword evidence="4" id="KW-1185">Reference proteome</keyword>
<keyword evidence="1" id="KW-0175">Coiled coil</keyword>
<dbReference type="STRING" id="670482.SAMN04488542_101399"/>
<keyword evidence="2" id="KW-0472">Membrane</keyword>
<dbReference type="Proteomes" id="UP000198972">
    <property type="component" value="Unassembled WGS sequence"/>
</dbReference>
<evidence type="ECO:0008006" key="5">
    <source>
        <dbReference type="Google" id="ProtNLM"/>
    </source>
</evidence>
<dbReference type="EMBL" id="FNBG01000001">
    <property type="protein sequence ID" value="SDE68951.1"/>
    <property type="molecule type" value="Genomic_DNA"/>
</dbReference>
<evidence type="ECO:0000313" key="3">
    <source>
        <dbReference type="EMBL" id="SDE68951.1"/>
    </source>
</evidence>
<feature type="coiled-coil region" evidence="1">
    <location>
        <begin position="38"/>
        <end position="69"/>
    </location>
</feature>
<organism evidence="3 4">
    <name type="scientific">Fontibacillus panacisegetis</name>
    <dbReference type="NCBI Taxonomy" id="670482"/>
    <lineage>
        <taxon>Bacteria</taxon>
        <taxon>Bacillati</taxon>
        <taxon>Bacillota</taxon>
        <taxon>Bacilli</taxon>
        <taxon>Bacillales</taxon>
        <taxon>Paenibacillaceae</taxon>
        <taxon>Fontibacillus</taxon>
    </lineage>
</organism>
<reference evidence="3 4" key="1">
    <citation type="submission" date="2016-10" db="EMBL/GenBank/DDBJ databases">
        <authorList>
            <person name="de Groot N.N."/>
        </authorList>
    </citation>
    <scope>NUCLEOTIDE SEQUENCE [LARGE SCALE GENOMIC DNA]</scope>
    <source>
        <strain evidence="3 4">DSM 28129</strain>
    </source>
</reference>
<evidence type="ECO:0000256" key="2">
    <source>
        <dbReference type="SAM" id="Phobius"/>
    </source>
</evidence>
<gene>
    <name evidence="3" type="ORF">SAMN04488542_101399</name>
</gene>
<evidence type="ECO:0000256" key="1">
    <source>
        <dbReference type="SAM" id="Coils"/>
    </source>
</evidence>
<evidence type="ECO:0000313" key="4">
    <source>
        <dbReference type="Proteomes" id="UP000198972"/>
    </source>
</evidence>
<proteinExistence type="predicted"/>
<sequence length="203" mass="22644">MSFGDPWFYIVLLGLAVVVYAMLIPSRKSTTAPVNNGIGELETTLEQYMSEIEKENDELIDLVAQMKQDFASKQLAQQEQIVELRKRMIEVEQVSRNNTTIGKAVEHIAEAAPAMKTSYAVEEAVIPVSSDVIEQLAVLAADQPHPDHSADLDTKAPESVRDRYPELFDLYEKGKSIDMIAKTIGIQRGEIQLILQLAKREAT</sequence>
<keyword evidence="2" id="KW-0812">Transmembrane</keyword>
<protein>
    <recommendedName>
        <fullName evidence="5">DUF2802 domain-containing protein</fullName>
    </recommendedName>
</protein>
<feature type="transmembrane region" description="Helical" evidence="2">
    <location>
        <begin position="6"/>
        <end position="23"/>
    </location>
</feature>
<keyword evidence="2" id="KW-1133">Transmembrane helix</keyword>
<accession>A0A1G7EZ65</accession>
<dbReference type="OrthoDB" id="1682562at2"/>
<name>A0A1G7EZ65_9BACL</name>